<reference evidence="1 2" key="1">
    <citation type="journal article" date="2018" name="Nat. Genet.">
        <title>The Rosa genome provides new insights in the design of modern roses.</title>
        <authorList>
            <person name="Bendahmane M."/>
        </authorList>
    </citation>
    <scope>NUCLEOTIDE SEQUENCE [LARGE SCALE GENOMIC DNA]</scope>
    <source>
        <strain evidence="2">cv. Old Blush</strain>
    </source>
</reference>
<keyword evidence="2" id="KW-1185">Reference proteome</keyword>
<evidence type="ECO:0000313" key="2">
    <source>
        <dbReference type="Proteomes" id="UP000238479"/>
    </source>
</evidence>
<dbReference type="AlphaFoldDB" id="A0A2P6R9J3"/>
<dbReference type="Proteomes" id="UP000238479">
    <property type="component" value="Chromosome 3"/>
</dbReference>
<name>A0A2P6R9J3_ROSCH</name>
<dbReference type="EMBL" id="PDCK01000041">
    <property type="protein sequence ID" value="PRQ43100.1"/>
    <property type="molecule type" value="Genomic_DNA"/>
</dbReference>
<evidence type="ECO:0000313" key="1">
    <source>
        <dbReference type="EMBL" id="PRQ43100.1"/>
    </source>
</evidence>
<accession>A0A2P6R9J3</accession>
<gene>
    <name evidence="1" type="ORF">RchiOBHm_Chr3g0464801</name>
</gene>
<dbReference type="Gramene" id="PRQ43100">
    <property type="protein sequence ID" value="PRQ43100"/>
    <property type="gene ID" value="RchiOBHm_Chr3g0464801"/>
</dbReference>
<comment type="caution">
    <text evidence="1">The sequence shown here is derived from an EMBL/GenBank/DDBJ whole genome shotgun (WGS) entry which is preliminary data.</text>
</comment>
<proteinExistence type="predicted"/>
<protein>
    <submittedName>
        <fullName evidence="1">Uncharacterized protein</fullName>
    </submittedName>
</protein>
<organism evidence="1 2">
    <name type="scientific">Rosa chinensis</name>
    <name type="common">China rose</name>
    <dbReference type="NCBI Taxonomy" id="74649"/>
    <lineage>
        <taxon>Eukaryota</taxon>
        <taxon>Viridiplantae</taxon>
        <taxon>Streptophyta</taxon>
        <taxon>Embryophyta</taxon>
        <taxon>Tracheophyta</taxon>
        <taxon>Spermatophyta</taxon>
        <taxon>Magnoliopsida</taxon>
        <taxon>eudicotyledons</taxon>
        <taxon>Gunneridae</taxon>
        <taxon>Pentapetalae</taxon>
        <taxon>rosids</taxon>
        <taxon>fabids</taxon>
        <taxon>Rosales</taxon>
        <taxon>Rosaceae</taxon>
        <taxon>Rosoideae</taxon>
        <taxon>Rosoideae incertae sedis</taxon>
        <taxon>Rosa</taxon>
    </lineage>
</organism>
<sequence length="52" mass="5966">MLNINLINYTSLRTGRFLVHCSKVNKTITSTIADLEIHFSTLKRDEKVSKQS</sequence>